<gene>
    <name evidence="2" type="ORF">MCOR_50084</name>
</gene>
<dbReference type="InterPro" id="IPR036179">
    <property type="entry name" value="Ig-like_dom_sf"/>
</dbReference>
<organism evidence="2 3">
    <name type="scientific">Mytilus coruscus</name>
    <name type="common">Sea mussel</name>
    <dbReference type="NCBI Taxonomy" id="42192"/>
    <lineage>
        <taxon>Eukaryota</taxon>
        <taxon>Metazoa</taxon>
        <taxon>Spiralia</taxon>
        <taxon>Lophotrochozoa</taxon>
        <taxon>Mollusca</taxon>
        <taxon>Bivalvia</taxon>
        <taxon>Autobranchia</taxon>
        <taxon>Pteriomorphia</taxon>
        <taxon>Mytilida</taxon>
        <taxon>Mytiloidea</taxon>
        <taxon>Mytilidae</taxon>
        <taxon>Mytilinae</taxon>
        <taxon>Mytilus</taxon>
    </lineage>
</organism>
<evidence type="ECO:0008006" key="4">
    <source>
        <dbReference type="Google" id="ProtNLM"/>
    </source>
</evidence>
<dbReference type="EMBL" id="CACVKT020008775">
    <property type="protein sequence ID" value="CAC5417590.1"/>
    <property type="molecule type" value="Genomic_DNA"/>
</dbReference>
<dbReference type="Proteomes" id="UP000507470">
    <property type="component" value="Unassembled WGS sequence"/>
</dbReference>
<keyword evidence="1" id="KW-1133">Transmembrane helix</keyword>
<keyword evidence="3" id="KW-1185">Reference proteome</keyword>
<name>A0A6J8EAX7_MYTCO</name>
<dbReference type="InterPro" id="IPR035897">
    <property type="entry name" value="Toll_tir_struct_dom_sf"/>
</dbReference>
<dbReference type="AlphaFoldDB" id="A0A6J8EAX7"/>
<sequence length="358" mass="41527">MNAVQTGTFYVVNWFIFHVDIIQGEPDWIVNEKVSGYGDNLTLFCLIDDCCTKASGWVKFDPDYKTIYLDVRNSKNNTSKDKYAATTNKTGFSLVIKNLQKEDINIEYSCLYGFAISREKVLLQSDAFRDDQTKSELPVAEIIIGSLIASIIILVAAVVLILKFKRNKSRRKRMVESSRKDQDGHGTDEQKLHGNTKDFFADIVIIYIDYETEGVKSFKFHLERLSKQMGYSDIIIKLFNEVFPTDPFSSYVEMETVLRNCNYAFVYISKNFNEYKKRRFGQNPCLIQNVLEKQKTNKNIKIVSNCGYWDLPCSESLTVTQDSVFLDYFHYKDRPPDDFMNNKYKETLKNLLQCIDNT</sequence>
<evidence type="ECO:0000313" key="2">
    <source>
        <dbReference type="EMBL" id="CAC5417590.1"/>
    </source>
</evidence>
<reference evidence="2 3" key="1">
    <citation type="submission" date="2020-06" db="EMBL/GenBank/DDBJ databases">
        <authorList>
            <person name="Li R."/>
            <person name="Bekaert M."/>
        </authorList>
    </citation>
    <scope>NUCLEOTIDE SEQUENCE [LARGE SCALE GENOMIC DNA]</scope>
    <source>
        <strain evidence="3">wild</strain>
    </source>
</reference>
<keyword evidence="1" id="KW-0472">Membrane</keyword>
<dbReference type="OrthoDB" id="6133794at2759"/>
<accession>A0A6J8EAX7</accession>
<dbReference type="SUPFAM" id="SSF48726">
    <property type="entry name" value="Immunoglobulin"/>
    <property type="match status" value="1"/>
</dbReference>
<evidence type="ECO:0000256" key="1">
    <source>
        <dbReference type="SAM" id="Phobius"/>
    </source>
</evidence>
<dbReference type="Gene3D" id="3.40.50.10140">
    <property type="entry name" value="Toll/interleukin-1 receptor homology (TIR) domain"/>
    <property type="match status" value="1"/>
</dbReference>
<feature type="transmembrane region" description="Helical" evidence="1">
    <location>
        <begin position="142"/>
        <end position="164"/>
    </location>
</feature>
<evidence type="ECO:0000313" key="3">
    <source>
        <dbReference type="Proteomes" id="UP000507470"/>
    </source>
</evidence>
<keyword evidence="1" id="KW-0812">Transmembrane</keyword>
<proteinExistence type="predicted"/>
<protein>
    <recommendedName>
        <fullName evidence="4">TIR domain-containing protein</fullName>
    </recommendedName>
</protein>